<name>A0A0F9AS82_9ZZZZ</name>
<dbReference type="EMBL" id="LAZR01053182">
    <property type="protein sequence ID" value="KKK81304.1"/>
    <property type="molecule type" value="Genomic_DNA"/>
</dbReference>
<dbReference type="AlphaFoldDB" id="A0A0F9AS82"/>
<sequence length="21" mass="2165">MKPAIIGAGGFVGSAMRILFK</sequence>
<accession>A0A0F9AS82</accession>
<evidence type="ECO:0000313" key="1">
    <source>
        <dbReference type="EMBL" id="KKK81304.1"/>
    </source>
</evidence>
<reference evidence="1" key="1">
    <citation type="journal article" date="2015" name="Nature">
        <title>Complex archaea that bridge the gap between prokaryotes and eukaryotes.</title>
        <authorList>
            <person name="Spang A."/>
            <person name="Saw J.H."/>
            <person name="Jorgensen S.L."/>
            <person name="Zaremba-Niedzwiedzka K."/>
            <person name="Martijn J."/>
            <person name="Lind A.E."/>
            <person name="van Eijk R."/>
            <person name="Schleper C."/>
            <person name="Guy L."/>
            <person name="Ettema T.J."/>
        </authorList>
    </citation>
    <scope>NUCLEOTIDE SEQUENCE</scope>
</reference>
<comment type="caution">
    <text evidence="1">The sequence shown here is derived from an EMBL/GenBank/DDBJ whole genome shotgun (WGS) entry which is preliminary data.</text>
</comment>
<feature type="non-terminal residue" evidence="1">
    <location>
        <position position="21"/>
    </location>
</feature>
<organism evidence="1">
    <name type="scientific">marine sediment metagenome</name>
    <dbReference type="NCBI Taxonomy" id="412755"/>
    <lineage>
        <taxon>unclassified sequences</taxon>
        <taxon>metagenomes</taxon>
        <taxon>ecological metagenomes</taxon>
    </lineage>
</organism>
<gene>
    <name evidence="1" type="ORF">LCGC14_2814820</name>
</gene>
<protein>
    <submittedName>
        <fullName evidence="1">Uncharacterized protein</fullName>
    </submittedName>
</protein>
<proteinExistence type="predicted"/>